<accession>A0A1Z5K8K3</accession>
<proteinExistence type="predicted"/>
<dbReference type="InParanoid" id="A0A1Z5K8K3"/>
<reference evidence="2 3" key="1">
    <citation type="journal article" date="2015" name="Plant Cell">
        <title>Oil accumulation by the oleaginous diatom Fistulifera solaris as revealed by the genome and transcriptome.</title>
        <authorList>
            <person name="Tanaka T."/>
            <person name="Maeda Y."/>
            <person name="Veluchamy A."/>
            <person name="Tanaka M."/>
            <person name="Abida H."/>
            <person name="Marechal E."/>
            <person name="Bowler C."/>
            <person name="Muto M."/>
            <person name="Sunaga Y."/>
            <person name="Tanaka M."/>
            <person name="Yoshino T."/>
            <person name="Taniguchi T."/>
            <person name="Fukuda Y."/>
            <person name="Nemoto M."/>
            <person name="Matsumoto M."/>
            <person name="Wong P.S."/>
            <person name="Aburatani S."/>
            <person name="Fujibuchi W."/>
        </authorList>
    </citation>
    <scope>NUCLEOTIDE SEQUENCE [LARGE SCALE GENOMIC DNA]</scope>
    <source>
        <strain evidence="2 3">JPCC DA0580</strain>
    </source>
</reference>
<name>A0A1Z5K8K3_FISSO</name>
<evidence type="ECO:0000313" key="2">
    <source>
        <dbReference type="EMBL" id="GAX22278.1"/>
    </source>
</evidence>
<keyword evidence="3" id="KW-1185">Reference proteome</keyword>
<keyword evidence="1" id="KW-0472">Membrane</keyword>
<organism evidence="2 3">
    <name type="scientific">Fistulifera solaris</name>
    <name type="common">Oleaginous diatom</name>
    <dbReference type="NCBI Taxonomy" id="1519565"/>
    <lineage>
        <taxon>Eukaryota</taxon>
        <taxon>Sar</taxon>
        <taxon>Stramenopiles</taxon>
        <taxon>Ochrophyta</taxon>
        <taxon>Bacillariophyta</taxon>
        <taxon>Bacillariophyceae</taxon>
        <taxon>Bacillariophycidae</taxon>
        <taxon>Naviculales</taxon>
        <taxon>Naviculaceae</taxon>
        <taxon>Fistulifera</taxon>
    </lineage>
</organism>
<dbReference type="PROSITE" id="PS51257">
    <property type="entry name" value="PROKAR_LIPOPROTEIN"/>
    <property type="match status" value="1"/>
</dbReference>
<feature type="transmembrane region" description="Helical" evidence="1">
    <location>
        <begin position="86"/>
        <end position="109"/>
    </location>
</feature>
<evidence type="ECO:0000256" key="1">
    <source>
        <dbReference type="SAM" id="Phobius"/>
    </source>
</evidence>
<keyword evidence="1" id="KW-0812">Transmembrane</keyword>
<keyword evidence="1" id="KW-1133">Transmembrane helix</keyword>
<protein>
    <submittedName>
        <fullName evidence="2">Uncharacterized protein</fullName>
    </submittedName>
</protein>
<feature type="transmembrane region" description="Helical" evidence="1">
    <location>
        <begin position="167"/>
        <end position="187"/>
    </location>
</feature>
<comment type="caution">
    <text evidence="2">The sequence shown here is derived from an EMBL/GenBank/DDBJ whole genome shotgun (WGS) entry which is preliminary data.</text>
</comment>
<dbReference type="Proteomes" id="UP000198406">
    <property type="component" value="Unassembled WGS sequence"/>
</dbReference>
<evidence type="ECO:0000313" key="3">
    <source>
        <dbReference type="Proteomes" id="UP000198406"/>
    </source>
</evidence>
<dbReference type="OrthoDB" id="55052at2759"/>
<sequence>MFSAVVKTFFPILLAVAAFGCSALFTFYCESVQMEPTNDSSLPTVEFSLFTEKRYYVEEFPSNNYRTKVGCFYHDDLDYDAAWKTARAFGCLTLLIGGFAILAAIFGSLCHRLSQTSWNQLAGLFMVILPLFQGLTFFMLRSDLCSNKSPISLEGEDYGSCQWNSGATANVFGIVLWFLAGATMLILGRPVREPRPPPETQEVTYERTHNPDGTVTVTQTNVLKGTAIRATDMEEQRVD</sequence>
<dbReference type="EMBL" id="BDSP01000181">
    <property type="protein sequence ID" value="GAX22278.1"/>
    <property type="molecule type" value="Genomic_DNA"/>
</dbReference>
<gene>
    <name evidence="2" type="ORF">FisN_22Hh068</name>
</gene>
<feature type="transmembrane region" description="Helical" evidence="1">
    <location>
        <begin position="121"/>
        <end position="140"/>
    </location>
</feature>
<dbReference type="AlphaFoldDB" id="A0A1Z5K8K3"/>